<proteinExistence type="predicted"/>
<dbReference type="Ensembl" id="ENSABRT00000024878.1">
    <property type="protein sequence ID" value="ENSABRP00000017545.1"/>
    <property type="gene ID" value="ENSABRG00000015237.1"/>
</dbReference>
<evidence type="ECO:0000313" key="2">
    <source>
        <dbReference type="Ensembl" id="ENSABRP00000017545.1"/>
    </source>
</evidence>
<accession>A0A8B9CC96</accession>
<sequence>MAFFSPEQPSKETSAVSTDVDIFFLRWVKTPSIGFHSSFVTSLLSKSGAVVASLIIISGPFSSPRQAGRGPLQSVAEPQGRL</sequence>
<reference evidence="2" key="2">
    <citation type="submission" date="2025-09" db="UniProtKB">
        <authorList>
            <consortium name="Ensembl"/>
        </authorList>
    </citation>
    <scope>IDENTIFICATION</scope>
</reference>
<protein>
    <submittedName>
        <fullName evidence="2">Uncharacterized protein</fullName>
    </submittedName>
</protein>
<evidence type="ECO:0000256" key="1">
    <source>
        <dbReference type="SAM" id="MobiDB-lite"/>
    </source>
</evidence>
<reference evidence="2" key="1">
    <citation type="submission" date="2025-08" db="UniProtKB">
        <authorList>
            <consortium name="Ensembl"/>
        </authorList>
    </citation>
    <scope>IDENTIFICATION</scope>
</reference>
<dbReference type="GeneTree" id="ENSGT00960000190041"/>
<keyword evidence="3" id="KW-1185">Reference proteome</keyword>
<dbReference type="Proteomes" id="UP000694426">
    <property type="component" value="Unplaced"/>
</dbReference>
<name>A0A8B9CC96_9AVES</name>
<evidence type="ECO:0000313" key="3">
    <source>
        <dbReference type="Proteomes" id="UP000694426"/>
    </source>
</evidence>
<dbReference type="AlphaFoldDB" id="A0A8B9CC96"/>
<feature type="region of interest" description="Disordered" evidence="1">
    <location>
        <begin position="60"/>
        <end position="82"/>
    </location>
</feature>
<organism evidence="2 3">
    <name type="scientific">Anser brachyrhynchus</name>
    <name type="common">Pink-footed goose</name>
    <dbReference type="NCBI Taxonomy" id="132585"/>
    <lineage>
        <taxon>Eukaryota</taxon>
        <taxon>Metazoa</taxon>
        <taxon>Chordata</taxon>
        <taxon>Craniata</taxon>
        <taxon>Vertebrata</taxon>
        <taxon>Euteleostomi</taxon>
        <taxon>Archelosauria</taxon>
        <taxon>Archosauria</taxon>
        <taxon>Dinosauria</taxon>
        <taxon>Saurischia</taxon>
        <taxon>Theropoda</taxon>
        <taxon>Coelurosauria</taxon>
        <taxon>Aves</taxon>
        <taxon>Neognathae</taxon>
        <taxon>Galloanserae</taxon>
        <taxon>Anseriformes</taxon>
        <taxon>Anatidae</taxon>
        <taxon>Anserinae</taxon>
        <taxon>Anser</taxon>
    </lineage>
</organism>